<accession>A0A850H694</accession>
<reference evidence="8 9" key="1">
    <citation type="submission" date="2020-06" db="EMBL/GenBank/DDBJ databases">
        <title>Altererythrobacter sp. HHU K3-1.</title>
        <authorList>
            <person name="Zhang D."/>
            <person name="Xue H."/>
        </authorList>
    </citation>
    <scope>NUCLEOTIDE SEQUENCE [LARGE SCALE GENOMIC DNA]</scope>
    <source>
        <strain evidence="8 9">HHU K3-1</strain>
    </source>
</reference>
<dbReference type="GO" id="GO:0016829">
    <property type="term" value="F:lyase activity"/>
    <property type="evidence" value="ECO:0007669"/>
    <property type="project" value="UniProtKB-KW"/>
</dbReference>
<evidence type="ECO:0000256" key="2">
    <source>
        <dbReference type="ARBA" id="ARBA00005568"/>
    </source>
</evidence>
<feature type="domain" description="HpcH/HpaI aldolase/citrate lyase" evidence="7">
    <location>
        <begin position="6"/>
        <end position="220"/>
    </location>
</feature>
<keyword evidence="8" id="KW-0456">Lyase</keyword>
<dbReference type="InterPro" id="IPR015813">
    <property type="entry name" value="Pyrv/PenolPyrv_kinase-like_dom"/>
</dbReference>
<feature type="binding site" evidence="6">
    <location>
        <position position="123"/>
    </location>
    <ligand>
        <name>Mg(2+)</name>
        <dbReference type="ChEBI" id="CHEBI:18420"/>
    </ligand>
</feature>
<evidence type="ECO:0000256" key="4">
    <source>
        <dbReference type="ARBA" id="ARBA00022842"/>
    </source>
</evidence>
<keyword evidence="3 6" id="KW-0479">Metal-binding</keyword>
<dbReference type="Gene3D" id="3.20.20.60">
    <property type="entry name" value="Phosphoenolpyruvate-binding domains"/>
    <property type="match status" value="1"/>
</dbReference>
<evidence type="ECO:0000256" key="1">
    <source>
        <dbReference type="ARBA" id="ARBA00001946"/>
    </source>
</evidence>
<evidence type="ECO:0000256" key="5">
    <source>
        <dbReference type="PIRSR" id="PIRSR015582-1"/>
    </source>
</evidence>
<evidence type="ECO:0000259" key="7">
    <source>
        <dbReference type="Pfam" id="PF03328"/>
    </source>
</evidence>
<comment type="cofactor">
    <cofactor evidence="1">
        <name>Mg(2+)</name>
        <dbReference type="ChEBI" id="CHEBI:18420"/>
    </cofactor>
</comment>
<feature type="binding site" evidence="6">
    <location>
        <position position="152"/>
    </location>
    <ligand>
        <name>Mg(2+)</name>
        <dbReference type="ChEBI" id="CHEBI:18420"/>
    </ligand>
</feature>
<dbReference type="InterPro" id="IPR011206">
    <property type="entry name" value="Citrate_lyase_beta/mcl1/mcl2"/>
</dbReference>
<dbReference type="PIRSF" id="PIRSF015582">
    <property type="entry name" value="Cit_lyase_B"/>
    <property type="match status" value="1"/>
</dbReference>
<evidence type="ECO:0000256" key="3">
    <source>
        <dbReference type="ARBA" id="ARBA00022723"/>
    </source>
</evidence>
<proteinExistence type="inferred from homology"/>
<dbReference type="AlphaFoldDB" id="A0A850H694"/>
<dbReference type="Proteomes" id="UP000561438">
    <property type="component" value="Unassembled WGS sequence"/>
</dbReference>
<dbReference type="PANTHER" id="PTHR32308:SF10">
    <property type="entry name" value="CITRATE LYASE SUBUNIT BETA"/>
    <property type="match status" value="1"/>
</dbReference>
<dbReference type="SUPFAM" id="SSF51621">
    <property type="entry name" value="Phosphoenolpyruvate/pyruvate domain"/>
    <property type="match status" value="1"/>
</dbReference>
<dbReference type="InterPro" id="IPR005000">
    <property type="entry name" value="Aldolase/citrate-lyase_domain"/>
</dbReference>
<evidence type="ECO:0000313" key="9">
    <source>
        <dbReference type="Proteomes" id="UP000561438"/>
    </source>
</evidence>
<feature type="binding site" evidence="5">
    <location>
        <position position="123"/>
    </location>
    <ligand>
        <name>substrate</name>
    </ligand>
</feature>
<sequence>MTMLLRSALYVPASNSRALQKAPTLDCDSVILDLEDAVAPSAKVSAREAALEFAGSGALGERMLVIRANALDTPWGRDDIPAIAYSGAHGVLVPKINSASDVEEVDKLLEGAPPEFAMWAMIETCAAIMALAEIAAAARSSRLSGFVSGTNDLLKEMRAAPMPGRPNLIAMLALTVAAGRASGLTVLDGVYNDFGDHAGFAAECRQGRDFGFDGKTLIHPGQITAANECYGPSTEQLADARNIVAAFARSENAEAGVIEVDGKMVERLHLSIAEETIARAERIHERERQTSGS</sequence>
<gene>
    <name evidence="8" type="ORF">HUV48_10150</name>
</gene>
<dbReference type="EMBL" id="JABWGV010000003">
    <property type="protein sequence ID" value="NVD45368.1"/>
    <property type="molecule type" value="Genomic_DNA"/>
</dbReference>
<dbReference type="PANTHER" id="PTHR32308">
    <property type="entry name" value="LYASE BETA SUBUNIT, PUTATIVE (AFU_ORTHOLOGUE AFUA_4G13030)-RELATED"/>
    <property type="match status" value="1"/>
</dbReference>
<keyword evidence="9" id="KW-1185">Reference proteome</keyword>
<comment type="caution">
    <text evidence="8">The sequence shown here is derived from an EMBL/GenBank/DDBJ whole genome shotgun (WGS) entry which is preliminary data.</text>
</comment>
<name>A0A850H694_9SPHN</name>
<dbReference type="GO" id="GO:0000287">
    <property type="term" value="F:magnesium ion binding"/>
    <property type="evidence" value="ECO:0007669"/>
    <property type="project" value="TreeGrafter"/>
</dbReference>
<comment type="similarity">
    <text evidence="2">Belongs to the HpcH/HpaI aldolase family.</text>
</comment>
<keyword evidence="4 6" id="KW-0460">Magnesium</keyword>
<dbReference type="InterPro" id="IPR040442">
    <property type="entry name" value="Pyrv_kinase-like_dom_sf"/>
</dbReference>
<organism evidence="8 9">
    <name type="scientific">Qipengyuania atrilutea</name>
    <dbReference type="NCBI Taxonomy" id="2744473"/>
    <lineage>
        <taxon>Bacteria</taxon>
        <taxon>Pseudomonadati</taxon>
        <taxon>Pseudomonadota</taxon>
        <taxon>Alphaproteobacteria</taxon>
        <taxon>Sphingomonadales</taxon>
        <taxon>Erythrobacteraceae</taxon>
        <taxon>Qipengyuania</taxon>
    </lineage>
</organism>
<dbReference type="GO" id="GO:0006107">
    <property type="term" value="P:oxaloacetate metabolic process"/>
    <property type="evidence" value="ECO:0007669"/>
    <property type="project" value="TreeGrafter"/>
</dbReference>
<evidence type="ECO:0000256" key="6">
    <source>
        <dbReference type="PIRSR" id="PIRSR015582-2"/>
    </source>
</evidence>
<protein>
    <submittedName>
        <fullName evidence="8">CoA ester lyase</fullName>
    </submittedName>
</protein>
<evidence type="ECO:0000313" key="8">
    <source>
        <dbReference type="EMBL" id="NVD45368.1"/>
    </source>
</evidence>
<dbReference type="Pfam" id="PF03328">
    <property type="entry name" value="HpcH_HpaI"/>
    <property type="match status" value="1"/>
</dbReference>
<feature type="binding site" evidence="5">
    <location>
        <position position="67"/>
    </location>
    <ligand>
        <name>substrate</name>
    </ligand>
</feature>